<comment type="similarity">
    <text evidence="1">Belongs to the F420H(2)-dependent quinone reductase family.</text>
</comment>
<evidence type="ECO:0000313" key="3">
    <source>
        <dbReference type="EMBL" id="TDL05882.1"/>
    </source>
</evidence>
<dbReference type="InterPro" id="IPR012349">
    <property type="entry name" value="Split_barrel_FMN-bd"/>
</dbReference>
<dbReference type="GO" id="GO:0070967">
    <property type="term" value="F:coenzyme F420 binding"/>
    <property type="evidence" value="ECO:0007669"/>
    <property type="project" value="TreeGrafter"/>
</dbReference>
<dbReference type="GO" id="GO:0005886">
    <property type="term" value="C:plasma membrane"/>
    <property type="evidence" value="ECO:0007669"/>
    <property type="project" value="TreeGrafter"/>
</dbReference>
<evidence type="ECO:0000313" key="4">
    <source>
        <dbReference type="Proteomes" id="UP000294952"/>
    </source>
</evidence>
<sequence length="149" mass="16192">MSEIDKTKLYSDTAALDDFNRAIVEEFRANSGTVGGPFEGATLLLLHTVGAKSGQPRLSPLAYLTIDGKMIIVGSYAGAPNNPAWVHNLRATPQASIEIGADTYDVVARELPGDERDATWQKVVDYSEVFAGYQANTTRTIPLFELTRT</sequence>
<comment type="catalytic activity">
    <reaction evidence="2">
        <text>oxidized coenzyme F420-(gamma-L-Glu)(n) + a quinol + H(+) = reduced coenzyme F420-(gamma-L-Glu)(n) + a quinone</text>
        <dbReference type="Rhea" id="RHEA:39663"/>
        <dbReference type="Rhea" id="RHEA-COMP:12939"/>
        <dbReference type="Rhea" id="RHEA-COMP:14378"/>
        <dbReference type="ChEBI" id="CHEBI:15378"/>
        <dbReference type="ChEBI" id="CHEBI:24646"/>
        <dbReference type="ChEBI" id="CHEBI:132124"/>
        <dbReference type="ChEBI" id="CHEBI:133980"/>
        <dbReference type="ChEBI" id="CHEBI:139511"/>
    </reaction>
</comment>
<organism evidence="3 4">
    <name type="scientific">Mycolicibacterium obuense</name>
    <dbReference type="NCBI Taxonomy" id="1807"/>
    <lineage>
        <taxon>Bacteria</taxon>
        <taxon>Bacillati</taxon>
        <taxon>Actinomycetota</taxon>
        <taxon>Actinomycetes</taxon>
        <taxon>Mycobacteriales</taxon>
        <taxon>Mycobacteriaceae</taxon>
        <taxon>Mycolicibacterium</taxon>
    </lineage>
</organism>
<proteinExistence type="inferred from homology"/>
<dbReference type="EMBL" id="SDLP01000006">
    <property type="protein sequence ID" value="TDL05882.1"/>
    <property type="molecule type" value="Genomic_DNA"/>
</dbReference>
<dbReference type="NCBIfam" id="TIGR00026">
    <property type="entry name" value="hi_GC_TIGR00026"/>
    <property type="match status" value="1"/>
</dbReference>
<evidence type="ECO:0000256" key="2">
    <source>
        <dbReference type="ARBA" id="ARBA00049106"/>
    </source>
</evidence>
<dbReference type="SUPFAM" id="SSF50475">
    <property type="entry name" value="FMN-binding split barrel"/>
    <property type="match status" value="1"/>
</dbReference>
<evidence type="ECO:0000256" key="1">
    <source>
        <dbReference type="ARBA" id="ARBA00008710"/>
    </source>
</evidence>
<accession>A0A4R5X4S1</accession>
<comment type="caution">
    <text evidence="3">The sequence shown here is derived from an EMBL/GenBank/DDBJ whole genome shotgun (WGS) entry which is preliminary data.</text>
</comment>
<dbReference type="AlphaFoldDB" id="A0A4R5X4S1"/>
<dbReference type="GO" id="GO:0016491">
    <property type="term" value="F:oxidoreductase activity"/>
    <property type="evidence" value="ECO:0007669"/>
    <property type="project" value="InterPro"/>
</dbReference>
<name>A0A4R5X4S1_9MYCO</name>
<dbReference type="Pfam" id="PF04075">
    <property type="entry name" value="F420H2_quin_red"/>
    <property type="match status" value="1"/>
</dbReference>
<protein>
    <submittedName>
        <fullName evidence="3">Nitroreductase family deazaflavin-dependent oxidoreductase</fullName>
    </submittedName>
</protein>
<dbReference type="PANTHER" id="PTHR39428:SF1">
    <property type="entry name" value="F420H(2)-DEPENDENT QUINONE REDUCTASE RV1261C"/>
    <property type="match status" value="1"/>
</dbReference>
<dbReference type="Proteomes" id="UP000294952">
    <property type="component" value="Unassembled WGS sequence"/>
</dbReference>
<reference evidence="3 4" key="1">
    <citation type="submission" date="2019-01" db="EMBL/GenBank/DDBJ databases">
        <title>High-quality-draft genome sequences of five non-tuberculosis mycobacteriaceae isolated from a nosocomial environment.</title>
        <authorList>
            <person name="Tiago I."/>
            <person name="Alarico S."/>
            <person name="Pereira S.G."/>
            <person name="Coelho C."/>
            <person name="Maranha A."/>
            <person name="Empadinhas N."/>
        </authorList>
    </citation>
    <scope>NUCLEOTIDE SEQUENCE [LARGE SCALE GENOMIC DNA]</scope>
    <source>
        <strain evidence="3 4">22DIII</strain>
    </source>
</reference>
<dbReference type="RefSeq" id="WP_133414411.1">
    <property type="nucleotide sequence ID" value="NZ_SDLP01000006.1"/>
</dbReference>
<dbReference type="Gene3D" id="2.30.110.10">
    <property type="entry name" value="Electron Transport, Fmn-binding Protein, Chain A"/>
    <property type="match status" value="1"/>
</dbReference>
<dbReference type="PANTHER" id="PTHR39428">
    <property type="entry name" value="F420H(2)-DEPENDENT QUINONE REDUCTASE RV1261C"/>
    <property type="match status" value="1"/>
</dbReference>
<dbReference type="InterPro" id="IPR004378">
    <property type="entry name" value="F420H2_quin_Rdtase"/>
</dbReference>
<gene>
    <name evidence="3" type="ORF">EUA04_20400</name>
</gene>